<dbReference type="GO" id="GO:0006508">
    <property type="term" value="P:proteolysis"/>
    <property type="evidence" value="ECO:0007669"/>
    <property type="project" value="InterPro"/>
</dbReference>
<dbReference type="Gene3D" id="3.90.70.10">
    <property type="entry name" value="Cysteine proteinases"/>
    <property type="match status" value="1"/>
</dbReference>
<dbReference type="PANTHER" id="PTHR12411">
    <property type="entry name" value="CYSTEINE PROTEASE FAMILY C1-RELATED"/>
    <property type="match status" value="1"/>
</dbReference>
<evidence type="ECO:0000259" key="2">
    <source>
        <dbReference type="SMART" id="SM00645"/>
    </source>
</evidence>
<evidence type="ECO:0000256" key="1">
    <source>
        <dbReference type="ARBA" id="ARBA00008455"/>
    </source>
</evidence>
<dbReference type="GO" id="GO:0008234">
    <property type="term" value="F:cysteine-type peptidase activity"/>
    <property type="evidence" value="ECO:0007669"/>
    <property type="project" value="InterPro"/>
</dbReference>
<proteinExistence type="inferred from homology"/>
<dbReference type="SMART" id="SM00645">
    <property type="entry name" value="Pept_C1"/>
    <property type="match status" value="1"/>
</dbReference>
<dbReference type="AlphaFoldDB" id="A0A8J4GEZ3"/>
<dbReference type="InterPro" id="IPR013128">
    <property type="entry name" value="Peptidase_C1A"/>
</dbReference>
<dbReference type="InterPro" id="IPR038765">
    <property type="entry name" value="Papain-like_cys_pep_sf"/>
</dbReference>
<comment type="similarity">
    <text evidence="1">Belongs to the peptidase C1 family.</text>
</comment>
<dbReference type="SUPFAM" id="SSF54001">
    <property type="entry name" value="Cysteine proteinases"/>
    <property type="match status" value="1"/>
</dbReference>
<protein>
    <recommendedName>
        <fullName evidence="2">Peptidase C1A papain C-terminal domain-containing protein</fullName>
    </recommendedName>
</protein>
<dbReference type="PROSITE" id="PS00640">
    <property type="entry name" value="THIOL_PROTEASE_ASN"/>
    <property type="match status" value="1"/>
</dbReference>
<dbReference type="EMBL" id="BNCQ01000019">
    <property type="protein sequence ID" value="GIM05561.1"/>
    <property type="molecule type" value="Genomic_DNA"/>
</dbReference>
<evidence type="ECO:0000313" key="3">
    <source>
        <dbReference type="EMBL" id="GIM05561.1"/>
    </source>
</evidence>
<dbReference type="InterPro" id="IPR039417">
    <property type="entry name" value="Peptidase_C1A_papain-like"/>
</dbReference>
<sequence length="310" mass="32978">PMPGNFSLELNHFIALSGEEFSGLIAGGGQGTDPGNPIILGTFNGSLPASELPASVDWRGTGADGPGVKNQAFCGSCFAHAAVGGMQAAWYMATMQSLSFSEQQIVDCGWGFGLNACYGGSYTASIAYVVAAGGIAEEGEYPYIGEVGCCDGPIASQSSNVTYFRNNMAAAVPLYNAFTGVIAVESGNIPAMMQALAQKGPLMVSIYAGNPYFQFYGGGVLDNPACQQPFQMDHDVLLMGYGGNYTAGTGYWIVKNSWGPVWGMDGYFYISMNNDCGISTNPQFVQLDESMAVEVARRRRHRRRRSARLL</sequence>
<feature type="non-terminal residue" evidence="3">
    <location>
        <position position="310"/>
    </location>
</feature>
<comment type="caution">
    <text evidence="3">The sequence shown here is derived from an EMBL/GenBank/DDBJ whole genome shotgun (WGS) entry which is preliminary data.</text>
</comment>
<reference evidence="3" key="1">
    <citation type="journal article" date="2021" name="Proc. Natl. Acad. Sci. U.S.A.">
        <title>Three genomes in the algal genus Volvox reveal the fate of a haploid sex-determining region after a transition to homothallism.</title>
        <authorList>
            <person name="Yamamoto K."/>
            <person name="Hamaji T."/>
            <person name="Kawai-Toyooka H."/>
            <person name="Matsuzaki R."/>
            <person name="Takahashi F."/>
            <person name="Nishimura Y."/>
            <person name="Kawachi M."/>
            <person name="Noguchi H."/>
            <person name="Minakuchi Y."/>
            <person name="Umen J.G."/>
            <person name="Toyoda A."/>
            <person name="Nozaki H."/>
        </authorList>
    </citation>
    <scope>NUCLEOTIDE SEQUENCE</scope>
    <source>
        <strain evidence="3">NIES-3785</strain>
    </source>
</reference>
<dbReference type="CDD" id="cd02248">
    <property type="entry name" value="Peptidase_C1A"/>
    <property type="match status" value="1"/>
</dbReference>
<dbReference type="Pfam" id="PF00112">
    <property type="entry name" value="Peptidase_C1"/>
    <property type="match status" value="1"/>
</dbReference>
<dbReference type="PRINTS" id="PR00705">
    <property type="entry name" value="PAPAIN"/>
</dbReference>
<dbReference type="InterPro" id="IPR000668">
    <property type="entry name" value="Peptidase_C1A_C"/>
</dbReference>
<organism evidence="3 4">
    <name type="scientific">Volvox reticuliferus</name>
    <dbReference type="NCBI Taxonomy" id="1737510"/>
    <lineage>
        <taxon>Eukaryota</taxon>
        <taxon>Viridiplantae</taxon>
        <taxon>Chlorophyta</taxon>
        <taxon>core chlorophytes</taxon>
        <taxon>Chlorophyceae</taxon>
        <taxon>CS clade</taxon>
        <taxon>Chlamydomonadales</taxon>
        <taxon>Volvocaceae</taxon>
        <taxon>Volvox</taxon>
    </lineage>
</organism>
<gene>
    <name evidence="3" type="ORF">Vretimale_10027</name>
</gene>
<feature type="domain" description="Peptidase C1A papain C-terminal" evidence="2">
    <location>
        <begin position="52"/>
        <end position="286"/>
    </location>
</feature>
<accession>A0A8J4GEZ3</accession>
<dbReference type="Proteomes" id="UP000722791">
    <property type="component" value="Unassembled WGS sequence"/>
</dbReference>
<evidence type="ECO:0000313" key="4">
    <source>
        <dbReference type="Proteomes" id="UP000722791"/>
    </source>
</evidence>
<name>A0A8J4GEZ3_9CHLO</name>
<dbReference type="InterPro" id="IPR025661">
    <property type="entry name" value="Pept_asp_AS"/>
</dbReference>